<name>A0A9Q0P394_SALPP</name>
<gene>
    <name evidence="2" type="ORF">OIU79_020292</name>
</gene>
<dbReference type="OrthoDB" id="10672060at2759"/>
<evidence type="ECO:0000256" key="1">
    <source>
        <dbReference type="SAM" id="Phobius"/>
    </source>
</evidence>
<keyword evidence="1" id="KW-1133">Transmembrane helix</keyword>
<dbReference type="AlphaFoldDB" id="A0A9Q0P394"/>
<dbReference type="EMBL" id="JAPFFK010000020">
    <property type="protein sequence ID" value="KAJ6680768.1"/>
    <property type="molecule type" value="Genomic_DNA"/>
</dbReference>
<comment type="caution">
    <text evidence="2">The sequence shown here is derived from an EMBL/GenBank/DDBJ whole genome shotgun (WGS) entry which is preliminary data.</text>
</comment>
<keyword evidence="3" id="KW-1185">Reference proteome</keyword>
<dbReference type="Proteomes" id="UP001151532">
    <property type="component" value="Chromosome 14"/>
</dbReference>
<accession>A0A9Q0P394</accession>
<proteinExistence type="predicted"/>
<keyword evidence="1" id="KW-0472">Membrane</keyword>
<protein>
    <submittedName>
        <fullName evidence="2">Uncharacterized protein</fullName>
    </submittedName>
</protein>
<reference evidence="2" key="1">
    <citation type="submission" date="2022-11" db="EMBL/GenBank/DDBJ databases">
        <authorList>
            <person name="Hyden B.L."/>
            <person name="Feng K."/>
            <person name="Yates T."/>
            <person name="Jawdy S."/>
            <person name="Smart L.B."/>
            <person name="Muchero W."/>
        </authorList>
    </citation>
    <scope>NUCLEOTIDE SEQUENCE</scope>
    <source>
        <tissue evidence="2">Shoot tip</tissue>
    </source>
</reference>
<feature type="transmembrane region" description="Helical" evidence="1">
    <location>
        <begin position="6"/>
        <end position="24"/>
    </location>
</feature>
<sequence length="89" mass="10299">MYFTWFSPFVCSSPLFLPFIYLFTGRDNNHIALQSRKTGTIRNQHFCTTSIHSPKVYSAIEIVFATYHYGFPHQVPTSLLETLLTISYS</sequence>
<organism evidence="2 3">
    <name type="scientific">Salix purpurea</name>
    <name type="common">Purple osier willow</name>
    <dbReference type="NCBI Taxonomy" id="77065"/>
    <lineage>
        <taxon>Eukaryota</taxon>
        <taxon>Viridiplantae</taxon>
        <taxon>Streptophyta</taxon>
        <taxon>Embryophyta</taxon>
        <taxon>Tracheophyta</taxon>
        <taxon>Spermatophyta</taxon>
        <taxon>Magnoliopsida</taxon>
        <taxon>eudicotyledons</taxon>
        <taxon>Gunneridae</taxon>
        <taxon>Pentapetalae</taxon>
        <taxon>rosids</taxon>
        <taxon>fabids</taxon>
        <taxon>Malpighiales</taxon>
        <taxon>Salicaceae</taxon>
        <taxon>Saliceae</taxon>
        <taxon>Salix</taxon>
    </lineage>
</organism>
<reference evidence="2" key="2">
    <citation type="journal article" date="2023" name="Int. J. Mol. Sci.">
        <title>De Novo Assembly and Annotation of 11 Diverse Shrub Willow (Salix) Genomes Reveals Novel Gene Organization in Sex-Linked Regions.</title>
        <authorList>
            <person name="Hyden B."/>
            <person name="Feng K."/>
            <person name="Yates T.B."/>
            <person name="Jawdy S."/>
            <person name="Cereghino C."/>
            <person name="Smart L.B."/>
            <person name="Muchero W."/>
        </authorList>
    </citation>
    <scope>NUCLEOTIDE SEQUENCE</scope>
    <source>
        <tissue evidence="2">Shoot tip</tissue>
    </source>
</reference>
<evidence type="ECO:0000313" key="3">
    <source>
        <dbReference type="Proteomes" id="UP001151532"/>
    </source>
</evidence>
<keyword evidence="1" id="KW-0812">Transmembrane</keyword>
<evidence type="ECO:0000313" key="2">
    <source>
        <dbReference type="EMBL" id="KAJ6680768.1"/>
    </source>
</evidence>